<dbReference type="OMA" id="FEWTVAC"/>
<name>Q01F67_OSTTA</name>
<dbReference type="GO" id="GO:0032040">
    <property type="term" value="C:small-subunit processome"/>
    <property type="evidence" value="ECO:0007669"/>
    <property type="project" value="TreeGrafter"/>
</dbReference>
<dbReference type="GeneID" id="9832556"/>
<evidence type="ECO:0000256" key="2">
    <source>
        <dbReference type="ARBA" id="ARBA00022552"/>
    </source>
</evidence>
<evidence type="ECO:0000256" key="1">
    <source>
        <dbReference type="ARBA" id="ARBA00004604"/>
    </source>
</evidence>
<dbReference type="InterPro" id="IPR015943">
    <property type="entry name" value="WD40/YVTN_repeat-like_dom_sf"/>
</dbReference>
<dbReference type="OrthoDB" id="1935146at2759"/>
<dbReference type="Gene3D" id="2.130.10.10">
    <property type="entry name" value="YVTN repeat-like/Quinoprotein amine dehydrogenase"/>
    <property type="match status" value="1"/>
</dbReference>
<reference evidence="9" key="1">
    <citation type="journal article" date="2006" name="Proc. Natl. Acad. Sci. U.S.A.">
        <title>Genome analysis of the smallest free-living eukaryote Ostreococcus tauri unveils many unique features.</title>
        <authorList>
            <person name="Derelle E."/>
            <person name="Ferraz C."/>
            <person name="Rombauts S."/>
            <person name="Rouze P."/>
            <person name="Worden A.Z."/>
            <person name="Robbens S."/>
            <person name="Partensky F."/>
            <person name="Degroeve S."/>
            <person name="Echeynie S."/>
            <person name="Cooke R."/>
            <person name="Saeys Y."/>
            <person name="Wuyts J."/>
            <person name="Jabbari K."/>
            <person name="Bowler C."/>
            <person name="Panaud O."/>
            <person name="Piegu B."/>
            <person name="Ball S.G."/>
            <person name="Ral J.-P."/>
            <person name="Bouget F.-Y."/>
            <person name="Piganeau G."/>
            <person name="De Baets B."/>
            <person name="Picard A."/>
            <person name="Delseny M."/>
            <person name="Demaille J."/>
            <person name="Van de Peer Y."/>
            <person name="Moreau H."/>
        </authorList>
    </citation>
    <scope>NUCLEOTIDE SEQUENCE [LARGE SCALE GENOMIC DNA]</scope>
    <source>
        <strain evidence="9">OTTH 0595 / CCAP 157/2 / RCC745</strain>
    </source>
</reference>
<sequence length="396" mass="42916">MKGSHAGRDICEVDQELVGTPTKRCARENPPTRRVEFASSIKDKVVKRWTIIKHASGEADRSHARHTAVACTRRKQRETSRRRFNFTRLKDFDFKSSHEGTILGVSFHHASNVAACVTAGSRVHLLRIDGTSNNIIQSLSLTGRVKTVEFSRVNDQVIVCGKSGLFFGNVESGSVEKISLPTSCATDGTFVQTAGSDIVGVVSSNELCILSQKSRTCVASVKMSAPVRSCTFSPSGNEITCAAADGKIYCWDVRTQRCARVAGGFDSVVQICSSPDGKNVITGLDDGTVEIYNASDISWDVAKDGQKKARSISSFRTRITSLNVDPRADFVAMSSSLERNALRLLHLPSLSLVNTWPTSMTPLHYVSAHAFSHDGTILAIANARGRVLTYSASTPS</sequence>
<comment type="similarity">
    <text evidence="6">Belongs to the WD repeat UTP18 family.</text>
</comment>
<dbReference type="GO" id="GO:0034388">
    <property type="term" value="C:Pwp2p-containing subcomplex of 90S preribosome"/>
    <property type="evidence" value="ECO:0007669"/>
    <property type="project" value="TreeGrafter"/>
</dbReference>
<comment type="subcellular location">
    <subcellularLocation>
        <location evidence="1">Nucleus</location>
        <location evidence="1">Nucleolus</location>
    </subcellularLocation>
</comment>
<dbReference type="STRING" id="70448.Q01F67"/>
<evidence type="ECO:0000256" key="3">
    <source>
        <dbReference type="ARBA" id="ARBA00022574"/>
    </source>
</evidence>
<dbReference type="FunCoup" id="Q01F67">
    <property type="interactions" value="1793"/>
</dbReference>
<dbReference type="EMBL" id="CAID01000002">
    <property type="protein sequence ID" value="CAL52034.1"/>
    <property type="molecule type" value="Genomic_DNA"/>
</dbReference>
<evidence type="ECO:0000256" key="4">
    <source>
        <dbReference type="ARBA" id="ARBA00022737"/>
    </source>
</evidence>
<keyword evidence="4" id="KW-0677">Repeat</keyword>
<dbReference type="AlphaFoldDB" id="Q01F67"/>
<dbReference type="RefSeq" id="XP_003074776.1">
    <property type="nucleotide sequence ID" value="XM_003074728.1"/>
</dbReference>
<dbReference type="SMART" id="SM00320">
    <property type="entry name" value="WD40"/>
    <property type="match status" value="4"/>
</dbReference>
<organism evidence="8 9">
    <name type="scientific">Ostreococcus tauri</name>
    <name type="common">Marine green alga</name>
    <dbReference type="NCBI Taxonomy" id="70448"/>
    <lineage>
        <taxon>Eukaryota</taxon>
        <taxon>Viridiplantae</taxon>
        <taxon>Chlorophyta</taxon>
        <taxon>Mamiellophyceae</taxon>
        <taxon>Mamiellales</taxon>
        <taxon>Bathycoccaceae</taxon>
        <taxon>Ostreococcus</taxon>
    </lineage>
</organism>
<dbReference type="PANTHER" id="PTHR18359">
    <property type="entry name" value="WD-REPEAT PROTEIN-RELATED"/>
    <property type="match status" value="1"/>
</dbReference>
<accession>Q01F67</accession>
<dbReference type="Proteomes" id="UP000009170">
    <property type="component" value="Unassembled WGS sequence"/>
</dbReference>
<keyword evidence="2" id="KW-0698">rRNA processing</keyword>
<keyword evidence="5" id="KW-0539">Nucleus</keyword>
<dbReference type="GO" id="GO:0006364">
    <property type="term" value="P:rRNA processing"/>
    <property type="evidence" value="ECO:0007669"/>
    <property type="project" value="UniProtKB-KW"/>
</dbReference>
<dbReference type="PANTHER" id="PTHR18359:SF0">
    <property type="entry name" value="U3 SMALL NUCLEOLAR RNA-ASSOCIATED PROTEIN 18 HOMOLOG"/>
    <property type="match status" value="1"/>
</dbReference>
<dbReference type="InterPro" id="IPR001680">
    <property type="entry name" value="WD40_rpt"/>
</dbReference>
<dbReference type="InterPro" id="IPR045161">
    <property type="entry name" value="Utp18"/>
</dbReference>
<comment type="caution">
    <text evidence="8">The sequence shown here is derived from an EMBL/GenBank/DDBJ whole genome shotgun (WGS) entry which is preliminary data.</text>
</comment>
<evidence type="ECO:0000256" key="7">
    <source>
        <dbReference type="PROSITE-ProRule" id="PRU00221"/>
    </source>
</evidence>
<evidence type="ECO:0000256" key="6">
    <source>
        <dbReference type="ARBA" id="ARBA00025767"/>
    </source>
</evidence>
<evidence type="ECO:0000256" key="5">
    <source>
        <dbReference type="ARBA" id="ARBA00023242"/>
    </source>
</evidence>
<evidence type="ECO:0000313" key="8">
    <source>
        <dbReference type="EMBL" id="CAL52034.1"/>
    </source>
</evidence>
<gene>
    <name evidence="8" type="ORF">OT_ostta02g00410</name>
</gene>
<dbReference type="InParanoid" id="Q01F67"/>
<dbReference type="KEGG" id="ota:OT_ostta02g00410"/>
<dbReference type="Pfam" id="PF00400">
    <property type="entry name" value="WD40"/>
    <property type="match status" value="2"/>
</dbReference>
<feature type="repeat" description="WD" evidence="7">
    <location>
        <begin position="220"/>
        <end position="261"/>
    </location>
</feature>
<keyword evidence="3 7" id="KW-0853">WD repeat</keyword>
<evidence type="ECO:0000313" key="9">
    <source>
        <dbReference type="Proteomes" id="UP000009170"/>
    </source>
</evidence>
<dbReference type="PROSITE" id="PS50082">
    <property type="entry name" value="WD_REPEATS_2"/>
    <property type="match status" value="1"/>
</dbReference>
<proteinExistence type="inferred from homology"/>
<dbReference type="InterPro" id="IPR036322">
    <property type="entry name" value="WD40_repeat_dom_sf"/>
</dbReference>
<reference evidence="8 9" key="2">
    <citation type="journal article" date="2014" name="BMC Genomics">
        <title>An improved genome of the model marine alga Ostreococcus tauri unfolds by assessing Illumina de novo assemblies.</title>
        <authorList>
            <person name="Blanc-Mathieu R."/>
            <person name="Verhelst B."/>
            <person name="Derelle E."/>
            <person name="Rombauts S."/>
            <person name="Bouget F.Y."/>
            <person name="Carre I."/>
            <person name="Chateau A."/>
            <person name="Eyre-Walker A."/>
            <person name="Grimsley N."/>
            <person name="Moreau H."/>
            <person name="Piegu B."/>
            <person name="Rivals E."/>
            <person name="Schackwitz W."/>
            <person name="Van de Peer Y."/>
            <person name="Piganeau G."/>
        </authorList>
    </citation>
    <scope>NUCLEOTIDE SEQUENCE [LARGE SCALE GENOMIC DNA]</scope>
    <source>
        <strain evidence="9">OTTH 0595 / CCAP 157/2 / RCC745</strain>
    </source>
</reference>
<dbReference type="SUPFAM" id="SSF50978">
    <property type="entry name" value="WD40 repeat-like"/>
    <property type="match status" value="1"/>
</dbReference>
<keyword evidence="9" id="KW-1185">Reference proteome</keyword>
<protein>
    <submittedName>
        <fullName evidence="8">WD40 repeat</fullName>
    </submittedName>
</protein>